<keyword evidence="3" id="KW-1185">Reference proteome</keyword>
<evidence type="ECO:0000313" key="2">
    <source>
        <dbReference type="EMBL" id="CAD5210395.1"/>
    </source>
</evidence>
<dbReference type="OrthoDB" id="10343581at2759"/>
<sequence>MRSLTICILLITMSILVECFVLQELPLYREERREEGFNRIARANNFPTFGRLRAFWSRNAALQQLLANQHNGLQ</sequence>
<dbReference type="AlphaFoldDB" id="A0A811K3M2"/>
<keyword evidence="1" id="KW-0732">Signal</keyword>
<accession>A0A811K3M2</accession>
<protein>
    <submittedName>
        <fullName evidence="2">Uncharacterized protein</fullName>
    </submittedName>
</protein>
<evidence type="ECO:0000256" key="1">
    <source>
        <dbReference type="SAM" id="SignalP"/>
    </source>
</evidence>
<comment type="caution">
    <text evidence="2">The sequence shown here is derived from an EMBL/GenBank/DDBJ whole genome shotgun (WGS) entry which is preliminary data.</text>
</comment>
<proteinExistence type="predicted"/>
<reference evidence="2" key="1">
    <citation type="submission" date="2020-09" db="EMBL/GenBank/DDBJ databases">
        <authorList>
            <person name="Kikuchi T."/>
        </authorList>
    </citation>
    <scope>NUCLEOTIDE SEQUENCE</scope>
    <source>
        <strain evidence="2">SH1</strain>
    </source>
</reference>
<dbReference type="Proteomes" id="UP000614601">
    <property type="component" value="Unassembled WGS sequence"/>
</dbReference>
<dbReference type="EMBL" id="CAJFCW020000002">
    <property type="protein sequence ID" value="CAG9091253.1"/>
    <property type="molecule type" value="Genomic_DNA"/>
</dbReference>
<evidence type="ECO:0000313" key="3">
    <source>
        <dbReference type="Proteomes" id="UP000614601"/>
    </source>
</evidence>
<feature type="chain" id="PRO_5035594568" evidence="1">
    <location>
        <begin position="20"/>
        <end position="74"/>
    </location>
</feature>
<dbReference type="EMBL" id="CAJFDH010000002">
    <property type="protein sequence ID" value="CAD5210395.1"/>
    <property type="molecule type" value="Genomic_DNA"/>
</dbReference>
<gene>
    <name evidence="2" type="ORF">BOKJ2_LOCUS3166</name>
</gene>
<organism evidence="2 3">
    <name type="scientific">Bursaphelenchus okinawaensis</name>
    <dbReference type="NCBI Taxonomy" id="465554"/>
    <lineage>
        <taxon>Eukaryota</taxon>
        <taxon>Metazoa</taxon>
        <taxon>Ecdysozoa</taxon>
        <taxon>Nematoda</taxon>
        <taxon>Chromadorea</taxon>
        <taxon>Rhabditida</taxon>
        <taxon>Tylenchina</taxon>
        <taxon>Tylenchomorpha</taxon>
        <taxon>Aphelenchoidea</taxon>
        <taxon>Aphelenchoididae</taxon>
        <taxon>Bursaphelenchus</taxon>
    </lineage>
</organism>
<dbReference type="Proteomes" id="UP000783686">
    <property type="component" value="Unassembled WGS sequence"/>
</dbReference>
<name>A0A811K3M2_9BILA</name>
<feature type="signal peptide" evidence="1">
    <location>
        <begin position="1"/>
        <end position="19"/>
    </location>
</feature>